<gene>
    <name evidence="1" type="ORF">TCNE_LOCUS4626</name>
</gene>
<proteinExistence type="predicted"/>
<accession>A0A183U806</accession>
<evidence type="ECO:0000313" key="3">
    <source>
        <dbReference type="WBParaSite" id="TCNE_0000462601-mRNA-1"/>
    </source>
</evidence>
<keyword evidence="2" id="KW-1185">Reference proteome</keyword>
<protein>
    <submittedName>
        <fullName evidence="1 3">Uncharacterized protein</fullName>
    </submittedName>
</protein>
<reference evidence="1 2" key="2">
    <citation type="submission" date="2018-11" db="EMBL/GenBank/DDBJ databases">
        <authorList>
            <consortium name="Pathogen Informatics"/>
        </authorList>
    </citation>
    <scope>NUCLEOTIDE SEQUENCE [LARGE SCALE GENOMIC DNA]</scope>
</reference>
<dbReference type="AlphaFoldDB" id="A0A183U806"/>
<reference evidence="3" key="1">
    <citation type="submission" date="2016-06" db="UniProtKB">
        <authorList>
            <consortium name="WormBaseParasite"/>
        </authorList>
    </citation>
    <scope>IDENTIFICATION</scope>
</reference>
<dbReference type="WBParaSite" id="TCNE_0000462601-mRNA-1">
    <property type="protein sequence ID" value="TCNE_0000462601-mRNA-1"/>
    <property type="gene ID" value="TCNE_0000462601"/>
</dbReference>
<dbReference type="Proteomes" id="UP000050794">
    <property type="component" value="Unassembled WGS sequence"/>
</dbReference>
<evidence type="ECO:0000313" key="2">
    <source>
        <dbReference type="Proteomes" id="UP000050794"/>
    </source>
</evidence>
<organism evidence="2 3">
    <name type="scientific">Toxocara canis</name>
    <name type="common">Canine roundworm</name>
    <dbReference type="NCBI Taxonomy" id="6265"/>
    <lineage>
        <taxon>Eukaryota</taxon>
        <taxon>Metazoa</taxon>
        <taxon>Ecdysozoa</taxon>
        <taxon>Nematoda</taxon>
        <taxon>Chromadorea</taxon>
        <taxon>Rhabditida</taxon>
        <taxon>Spirurina</taxon>
        <taxon>Ascaridomorpha</taxon>
        <taxon>Ascaridoidea</taxon>
        <taxon>Toxocaridae</taxon>
        <taxon>Toxocara</taxon>
    </lineage>
</organism>
<name>A0A183U806_TOXCA</name>
<dbReference type="EMBL" id="UYWY01008267">
    <property type="protein sequence ID" value="VDM31276.1"/>
    <property type="molecule type" value="Genomic_DNA"/>
</dbReference>
<sequence length="82" mass="9623">MLFEEQKLTLDMDTAICSRRPAEFHSFPVRGPKPIEIPIPARPYKTPKHERGLIMVPDRKVGFFSSILFKYIRRMNEKSMNS</sequence>
<evidence type="ECO:0000313" key="1">
    <source>
        <dbReference type="EMBL" id="VDM31276.1"/>
    </source>
</evidence>